<evidence type="ECO:0000256" key="1">
    <source>
        <dbReference type="ARBA" id="ARBA00004613"/>
    </source>
</evidence>
<dbReference type="OrthoDB" id="1842729at2759"/>
<sequence length="129" mass="15396">MLKGLAVLLMIIAADTLTVGVHARKHVRVTNLLGKDAVLYLHCRSRDDDLGLHVLRFLQFQEWSFNNNIGGTTLFWCSLQWNDKQRSIEVYNYERDNKDCSSYCWRFLEPDGAYFYIENTRQWEHRYSW</sequence>
<reference evidence="8" key="2">
    <citation type="submission" date="2025-08" db="UniProtKB">
        <authorList>
            <consortium name="RefSeq"/>
        </authorList>
    </citation>
    <scope>IDENTIFICATION</scope>
    <source>
        <tissue evidence="8">Young leaves</tissue>
    </source>
</reference>
<reference evidence="7" key="1">
    <citation type="journal article" date="2019" name="Toxins">
        <title>Detection of Abrin-Like and Prepropulchellin-Like Toxin Genes and Transcripts Using Whole Genome Sequencing and Full-Length Transcript Sequencing of Abrus precatorius.</title>
        <authorList>
            <person name="Hovde B.T."/>
            <person name="Daligault H.E."/>
            <person name="Hanschen E.R."/>
            <person name="Kunde Y.A."/>
            <person name="Johnson M.B."/>
            <person name="Starkenburg S.R."/>
            <person name="Johnson S.L."/>
        </authorList>
    </citation>
    <scope>NUCLEOTIDE SEQUENCE [LARGE SCALE GENOMIC DNA]</scope>
</reference>
<dbReference type="GeneID" id="113855715"/>
<evidence type="ECO:0000256" key="5">
    <source>
        <dbReference type="ARBA" id="ARBA00022729"/>
    </source>
</evidence>
<proteinExistence type="inferred from homology"/>
<dbReference type="RefSeq" id="XP_027343145.1">
    <property type="nucleotide sequence ID" value="XM_027487344.1"/>
</dbReference>
<comment type="subcellular location">
    <subcellularLocation>
        <location evidence="1 6">Secreted</location>
    </subcellularLocation>
</comment>
<dbReference type="AlphaFoldDB" id="A0A8B8KH55"/>
<feature type="chain" id="PRO_5034443692" description="S-protein homolog" evidence="6">
    <location>
        <begin position="24"/>
        <end position="129"/>
    </location>
</feature>
<evidence type="ECO:0000313" key="7">
    <source>
        <dbReference type="Proteomes" id="UP000694853"/>
    </source>
</evidence>
<evidence type="ECO:0000256" key="6">
    <source>
        <dbReference type="RuleBase" id="RU367044"/>
    </source>
</evidence>
<accession>A0A8B8KH55</accession>
<dbReference type="InterPro" id="IPR010264">
    <property type="entry name" value="Self-incomp_S1"/>
</dbReference>
<evidence type="ECO:0000256" key="4">
    <source>
        <dbReference type="ARBA" id="ARBA00022525"/>
    </source>
</evidence>
<dbReference type="GO" id="GO:0060320">
    <property type="term" value="P:rejection of self pollen"/>
    <property type="evidence" value="ECO:0007669"/>
    <property type="project" value="UniProtKB-KW"/>
</dbReference>
<dbReference type="PANTHER" id="PTHR31232:SF156">
    <property type="entry name" value="PLANT SELF-INCOMPATIBILITY PROTEIN S1 FAMILY-RELATED"/>
    <property type="match status" value="1"/>
</dbReference>
<evidence type="ECO:0000256" key="2">
    <source>
        <dbReference type="ARBA" id="ARBA00005581"/>
    </source>
</evidence>
<dbReference type="Proteomes" id="UP000694853">
    <property type="component" value="Unplaced"/>
</dbReference>
<evidence type="ECO:0000256" key="3">
    <source>
        <dbReference type="ARBA" id="ARBA00022471"/>
    </source>
</evidence>
<keyword evidence="4 6" id="KW-0964">Secreted</keyword>
<gene>
    <name evidence="8" type="primary">LOC113855715</name>
</gene>
<comment type="similarity">
    <text evidence="2 6">Belongs to the plant self-incompatibility (S1) protein family.</text>
</comment>
<organism evidence="7 8">
    <name type="scientific">Abrus precatorius</name>
    <name type="common">Indian licorice</name>
    <name type="synonym">Glycine abrus</name>
    <dbReference type="NCBI Taxonomy" id="3816"/>
    <lineage>
        <taxon>Eukaryota</taxon>
        <taxon>Viridiplantae</taxon>
        <taxon>Streptophyta</taxon>
        <taxon>Embryophyta</taxon>
        <taxon>Tracheophyta</taxon>
        <taxon>Spermatophyta</taxon>
        <taxon>Magnoliopsida</taxon>
        <taxon>eudicotyledons</taxon>
        <taxon>Gunneridae</taxon>
        <taxon>Pentapetalae</taxon>
        <taxon>rosids</taxon>
        <taxon>fabids</taxon>
        <taxon>Fabales</taxon>
        <taxon>Fabaceae</taxon>
        <taxon>Papilionoideae</taxon>
        <taxon>50 kb inversion clade</taxon>
        <taxon>NPAAA clade</taxon>
        <taxon>indigoferoid/millettioid clade</taxon>
        <taxon>Abreae</taxon>
        <taxon>Abrus</taxon>
    </lineage>
</organism>
<evidence type="ECO:0000313" key="8">
    <source>
        <dbReference type="RefSeq" id="XP_027343145.1"/>
    </source>
</evidence>
<dbReference type="KEGG" id="aprc:113855715"/>
<dbReference type="GO" id="GO:0005576">
    <property type="term" value="C:extracellular region"/>
    <property type="evidence" value="ECO:0007669"/>
    <property type="project" value="UniProtKB-SubCell"/>
</dbReference>
<keyword evidence="7" id="KW-1185">Reference proteome</keyword>
<dbReference type="Pfam" id="PF05938">
    <property type="entry name" value="Self-incomp_S1"/>
    <property type="match status" value="1"/>
</dbReference>
<feature type="signal peptide" evidence="6">
    <location>
        <begin position="1"/>
        <end position="23"/>
    </location>
</feature>
<protein>
    <recommendedName>
        <fullName evidence="6">S-protein homolog</fullName>
    </recommendedName>
</protein>
<name>A0A8B8KH55_ABRPR</name>
<keyword evidence="3 6" id="KW-0713">Self-incompatibility</keyword>
<keyword evidence="5 6" id="KW-0732">Signal</keyword>
<dbReference type="PANTHER" id="PTHR31232">
    <property type="match status" value="1"/>
</dbReference>